<dbReference type="AlphaFoldDB" id="A0A835IJ52"/>
<proteinExistence type="predicted"/>
<reference evidence="1 2" key="1">
    <citation type="submission" date="2020-10" db="EMBL/GenBank/DDBJ databases">
        <title>The Coptis chinensis genome and diversification of protoberbering-type alkaloids.</title>
        <authorList>
            <person name="Wang B."/>
            <person name="Shu S."/>
            <person name="Song C."/>
            <person name="Liu Y."/>
        </authorList>
    </citation>
    <scope>NUCLEOTIDE SEQUENCE [LARGE SCALE GENOMIC DNA]</scope>
    <source>
        <strain evidence="1">HL-2020</strain>
        <tissue evidence="1">Leaf</tissue>
    </source>
</reference>
<gene>
    <name evidence="1" type="ORF">IFM89_039484</name>
</gene>
<comment type="caution">
    <text evidence="1">The sequence shown here is derived from an EMBL/GenBank/DDBJ whole genome shotgun (WGS) entry which is preliminary data.</text>
</comment>
<feature type="non-terminal residue" evidence="1">
    <location>
        <position position="1"/>
    </location>
</feature>
<dbReference type="Proteomes" id="UP000631114">
    <property type="component" value="Unassembled WGS sequence"/>
</dbReference>
<organism evidence="1 2">
    <name type="scientific">Coptis chinensis</name>
    <dbReference type="NCBI Taxonomy" id="261450"/>
    <lineage>
        <taxon>Eukaryota</taxon>
        <taxon>Viridiplantae</taxon>
        <taxon>Streptophyta</taxon>
        <taxon>Embryophyta</taxon>
        <taxon>Tracheophyta</taxon>
        <taxon>Spermatophyta</taxon>
        <taxon>Magnoliopsida</taxon>
        <taxon>Ranunculales</taxon>
        <taxon>Ranunculaceae</taxon>
        <taxon>Coptidoideae</taxon>
        <taxon>Coptis</taxon>
    </lineage>
</organism>
<evidence type="ECO:0000313" key="2">
    <source>
        <dbReference type="Proteomes" id="UP000631114"/>
    </source>
</evidence>
<evidence type="ECO:0000313" key="1">
    <source>
        <dbReference type="EMBL" id="KAF9618049.1"/>
    </source>
</evidence>
<sequence length="49" mass="5686">KQSLGTFVDELDRCVLWKEARYVDDAIKEKAEYIDELPKQSEEGNIAIE</sequence>
<accession>A0A835IJ52</accession>
<protein>
    <submittedName>
        <fullName evidence="1">Uncharacterized protein</fullName>
    </submittedName>
</protein>
<name>A0A835IJ52_9MAGN</name>
<keyword evidence="2" id="KW-1185">Reference proteome</keyword>
<dbReference type="EMBL" id="JADFTS010000003">
    <property type="protein sequence ID" value="KAF9618049.1"/>
    <property type="molecule type" value="Genomic_DNA"/>
</dbReference>